<evidence type="ECO:0000313" key="1">
    <source>
        <dbReference type="EMBL" id="SVA12540.1"/>
    </source>
</evidence>
<accession>A0A381T8N6</accession>
<reference evidence="1" key="1">
    <citation type="submission" date="2018-05" db="EMBL/GenBank/DDBJ databases">
        <authorList>
            <person name="Lanie J.A."/>
            <person name="Ng W.-L."/>
            <person name="Kazmierczak K.M."/>
            <person name="Andrzejewski T.M."/>
            <person name="Davidsen T.M."/>
            <person name="Wayne K.J."/>
            <person name="Tettelin H."/>
            <person name="Glass J.I."/>
            <person name="Rusch D."/>
            <person name="Podicherti R."/>
            <person name="Tsui H.-C.T."/>
            <person name="Winkler M.E."/>
        </authorList>
    </citation>
    <scope>NUCLEOTIDE SEQUENCE</scope>
</reference>
<gene>
    <name evidence="1" type="ORF">METZ01_LOCUS65394</name>
</gene>
<dbReference type="SUPFAM" id="SSF53474">
    <property type="entry name" value="alpha/beta-Hydrolases"/>
    <property type="match status" value="1"/>
</dbReference>
<protein>
    <submittedName>
        <fullName evidence="1">Uncharacterized protein</fullName>
    </submittedName>
</protein>
<name>A0A381T8N6_9ZZZZ</name>
<dbReference type="AlphaFoldDB" id="A0A381T8N6"/>
<dbReference type="EMBL" id="UINC01004198">
    <property type="protein sequence ID" value="SVA12540.1"/>
    <property type="molecule type" value="Genomic_DNA"/>
</dbReference>
<proteinExistence type="predicted"/>
<dbReference type="InterPro" id="IPR029058">
    <property type="entry name" value="AB_hydrolase_fold"/>
</dbReference>
<sequence length="275" mass="32101">MFPDNAKLKYSYFNNRKIPLLFKGHVFKKGEYPTNTNGIFSVPDVYKETKLHTITNHWSNDNYLVVDNNSDKTIILLNEANNYLNEKGYITDYHPLVEKIAKANNCNVVSIRYHINYFDHSLGITGHRPTTNSIYEDADFSMHIIKEKLPKTKKINVIGYCLGSTSALSLAFLLGADAHIWDTFINNRYKHNRAKWHFMPEEHDNINFSLSKYYKGNSKLHYYINNTEDKNGWYFGFDGCDFVDKSYLHIMHDDRNKMVTAIDNVAHGKVKLFYD</sequence>
<organism evidence="1">
    <name type="scientific">marine metagenome</name>
    <dbReference type="NCBI Taxonomy" id="408172"/>
    <lineage>
        <taxon>unclassified sequences</taxon>
        <taxon>metagenomes</taxon>
        <taxon>ecological metagenomes</taxon>
    </lineage>
</organism>